<dbReference type="PIRSF" id="PIRSF017393">
    <property type="entry name" value="MTase_SAV2177"/>
    <property type="match status" value="1"/>
</dbReference>
<sequence length="278" mass="30807">MNERIPPGIDMRTPSVARMYDYFLGGKDNFTVDRESADTLLERIPEISALSLGNRAFLSRAVDHVARHGVVQYLDLGAGLPTVENTHNVAQRADPRARVVYVDNDPVVLVHGRALLTDRAGTAFVLSDLRDIDGILDSDEVRALIELDVPVCLMLVSMLHCLPDEDRPFDLVRRTMDRLAPGSYLIYSHLVSDDPGTAAWLTEQMSGFGTPWGRVRSPREAEAAFDGLVPVSAWPDGRDEGPRVVDCASWRHPDLAPVARPEDDKIKLWELSGVAYKP</sequence>
<keyword evidence="1" id="KW-0808">Transferase</keyword>
<evidence type="ECO:0000313" key="1">
    <source>
        <dbReference type="EMBL" id="MBE2997500.1"/>
    </source>
</evidence>
<name>A0ABR9P162_9ACTN</name>
<dbReference type="GO" id="GO:0032259">
    <property type="term" value="P:methylation"/>
    <property type="evidence" value="ECO:0007669"/>
    <property type="project" value="UniProtKB-KW"/>
</dbReference>
<protein>
    <submittedName>
        <fullName evidence="1">SAM-dependent methyltransferase</fullName>
    </submittedName>
</protein>
<reference evidence="1 2" key="1">
    <citation type="submission" date="2020-09" db="EMBL/GenBank/DDBJ databases">
        <title>Diversity and distribution of actinomycetes associated with coral in the coast of Hainan.</title>
        <authorList>
            <person name="Li F."/>
        </authorList>
    </citation>
    <scope>NUCLEOTIDE SEQUENCE [LARGE SCALE GENOMIC DNA]</scope>
    <source>
        <strain evidence="1 2">HNM0947</strain>
    </source>
</reference>
<gene>
    <name evidence="1" type="ORF">IDM40_02110</name>
</gene>
<dbReference type="InterPro" id="IPR029063">
    <property type="entry name" value="SAM-dependent_MTases_sf"/>
</dbReference>
<dbReference type="Proteomes" id="UP000806528">
    <property type="component" value="Unassembled WGS sequence"/>
</dbReference>
<proteinExistence type="predicted"/>
<dbReference type="GO" id="GO:0008168">
    <property type="term" value="F:methyltransferase activity"/>
    <property type="evidence" value="ECO:0007669"/>
    <property type="project" value="UniProtKB-KW"/>
</dbReference>
<comment type="caution">
    <text evidence="1">The sequence shown here is derived from an EMBL/GenBank/DDBJ whole genome shotgun (WGS) entry which is preliminary data.</text>
</comment>
<dbReference type="Gene3D" id="3.40.50.150">
    <property type="entry name" value="Vaccinia Virus protein VP39"/>
    <property type="match status" value="1"/>
</dbReference>
<accession>A0ABR9P162</accession>
<dbReference type="RefSeq" id="WP_193120169.1">
    <property type="nucleotide sequence ID" value="NZ_JADBGI010000002.1"/>
</dbReference>
<organism evidence="1 2">
    <name type="scientific">Nocardiopsis coralli</name>
    <dbReference type="NCBI Taxonomy" id="2772213"/>
    <lineage>
        <taxon>Bacteria</taxon>
        <taxon>Bacillati</taxon>
        <taxon>Actinomycetota</taxon>
        <taxon>Actinomycetes</taxon>
        <taxon>Streptosporangiales</taxon>
        <taxon>Nocardiopsidaceae</taxon>
        <taxon>Nocardiopsis</taxon>
    </lineage>
</organism>
<dbReference type="SUPFAM" id="SSF53335">
    <property type="entry name" value="S-adenosyl-L-methionine-dependent methyltransferases"/>
    <property type="match status" value="1"/>
</dbReference>
<evidence type="ECO:0000313" key="2">
    <source>
        <dbReference type="Proteomes" id="UP000806528"/>
    </source>
</evidence>
<dbReference type="Pfam" id="PF04672">
    <property type="entry name" value="Methyltransf_19"/>
    <property type="match status" value="1"/>
</dbReference>
<dbReference type="InterPro" id="IPR006764">
    <property type="entry name" value="SAM_dep_MeTrfase_SAV2177_type"/>
</dbReference>
<dbReference type="EMBL" id="JADBGI010000002">
    <property type="protein sequence ID" value="MBE2997500.1"/>
    <property type="molecule type" value="Genomic_DNA"/>
</dbReference>
<keyword evidence="2" id="KW-1185">Reference proteome</keyword>
<keyword evidence="1" id="KW-0489">Methyltransferase</keyword>